<dbReference type="SMART" id="SM00448">
    <property type="entry name" value="REC"/>
    <property type="match status" value="1"/>
</dbReference>
<keyword evidence="8" id="KW-0902">Two-component regulatory system</keyword>
<dbReference type="SUPFAM" id="SSF47384">
    <property type="entry name" value="Homodimeric domain of signal transducing histidine kinase"/>
    <property type="match status" value="1"/>
</dbReference>
<keyword evidence="7" id="KW-0067">ATP-binding</keyword>
<dbReference type="SUPFAM" id="SSF52172">
    <property type="entry name" value="CheY-like"/>
    <property type="match status" value="1"/>
</dbReference>
<evidence type="ECO:0000256" key="4">
    <source>
        <dbReference type="ARBA" id="ARBA00022679"/>
    </source>
</evidence>
<dbReference type="CDD" id="cd00082">
    <property type="entry name" value="HisKA"/>
    <property type="match status" value="1"/>
</dbReference>
<reference evidence="12" key="1">
    <citation type="journal article" date="2020" name="mSystems">
        <title>Genome- and Community-Level Interaction Insights into Carbon Utilization and Element Cycling Functions of Hydrothermarchaeota in Hydrothermal Sediment.</title>
        <authorList>
            <person name="Zhou Z."/>
            <person name="Liu Y."/>
            <person name="Xu W."/>
            <person name="Pan J."/>
            <person name="Luo Z.H."/>
            <person name="Li M."/>
        </authorList>
    </citation>
    <scope>NUCLEOTIDE SEQUENCE [LARGE SCALE GENOMIC DNA]</scope>
    <source>
        <strain evidence="12">HyVt-456</strain>
    </source>
</reference>
<dbReference type="InterPro" id="IPR036890">
    <property type="entry name" value="HATPase_C_sf"/>
</dbReference>
<proteinExistence type="predicted"/>
<feature type="domain" description="Response regulatory" evidence="11">
    <location>
        <begin position="376"/>
        <end position="492"/>
    </location>
</feature>
<accession>A0A7V1LK90</accession>
<dbReference type="InterPro" id="IPR011006">
    <property type="entry name" value="CheY-like_superfamily"/>
</dbReference>
<evidence type="ECO:0000256" key="6">
    <source>
        <dbReference type="ARBA" id="ARBA00022777"/>
    </source>
</evidence>
<protein>
    <recommendedName>
        <fullName evidence="2">histidine kinase</fullName>
        <ecNumber evidence="2">2.7.13.3</ecNumber>
    </recommendedName>
</protein>
<dbReference type="Pfam" id="PF00989">
    <property type="entry name" value="PAS"/>
    <property type="match status" value="1"/>
</dbReference>
<dbReference type="InterPro" id="IPR004358">
    <property type="entry name" value="Sig_transdc_His_kin-like_C"/>
</dbReference>
<evidence type="ECO:0000256" key="9">
    <source>
        <dbReference type="PROSITE-ProRule" id="PRU00169"/>
    </source>
</evidence>
<dbReference type="PANTHER" id="PTHR43065:SF42">
    <property type="entry name" value="TWO-COMPONENT SENSOR PPRA"/>
    <property type="match status" value="1"/>
</dbReference>
<dbReference type="GO" id="GO:0005524">
    <property type="term" value="F:ATP binding"/>
    <property type="evidence" value="ECO:0007669"/>
    <property type="project" value="UniProtKB-KW"/>
</dbReference>
<dbReference type="Gene3D" id="3.30.565.10">
    <property type="entry name" value="Histidine kinase-like ATPase, C-terminal domain"/>
    <property type="match status" value="1"/>
</dbReference>
<dbReference type="InterPro" id="IPR013767">
    <property type="entry name" value="PAS_fold"/>
</dbReference>
<dbReference type="SMART" id="SM00387">
    <property type="entry name" value="HATPase_c"/>
    <property type="match status" value="1"/>
</dbReference>
<evidence type="ECO:0000256" key="5">
    <source>
        <dbReference type="ARBA" id="ARBA00022741"/>
    </source>
</evidence>
<dbReference type="Pfam" id="PF00072">
    <property type="entry name" value="Response_reg"/>
    <property type="match status" value="1"/>
</dbReference>
<evidence type="ECO:0000256" key="2">
    <source>
        <dbReference type="ARBA" id="ARBA00012438"/>
    </source>
</evidence>
<dbReference type="InterPro" id="IPR036097">
    <property type="entry name" value="HisK_dim/P_sf"/>
</dbReference>
<evidence type="ECO:0000259" key="11">
    <source>
        <dbReference type="PROSITE" id="PS50110"/>
    </source>
</evidence>
<organism evidence="12">
    <name type="scientific">Caldithrix abyssi</name>
    <dbReference type="NCBI Taxonomy" id="187145"/>
    <lineage>
        <taxon>Bacteria</taxon>
        <taxon>Pseudomonadati</taxon>
        <taxon>Calditrichota</taxon>
        <taxon>Calditrichia</taxon>
        <taxon>Calditrichales</taxon>
        <taxon>Calditrichaceae</taxon>
        <taxon>Caldithrix</taxon>
    </lineage>
</organism>
<feature type="modified residue" description="4-aspartylphosphate" evidence="9">
    <location>
        <position position="427"/>
    </location>
</feature>
<gene>
    <name evidence="12" type="ORF">ENJ10_02100</name>
</gene>
<dbReference type="InterPro" id="IPR001789">
    <property type="entry name" value="Sig_transdc_resp-reg_receiver"/>
</dbReference>
<dbReference type="PRINTS" id="PR00344">
    <property type="entry name" value="BCTRLSENSOR"/>
</dbReference>
<comment type="caution">
    <text evidence="12">The sequence shown here is derived from an EMBL/GenBank/DDBJ whole genome shotgun (WGS) entry which is preliminary data.</text>
</comment>
<sequence length="494" mass="55563">MKSTSIQFLELLHDGFCATDLNGIVLYANPRALELIKLEDYTAITLNFFRDVVKDENLIEEIKSKIAQESSISDIECNLFNRFREYFPVILTANYIRDYDGTPEGYLFLFKEMSAFKEMQVRLVQAQKMESIGLLASGIAHEFNNILSGIMPNAELIKMTTKEKANLARADMIHKASFRAANIVKQLLSFARIHEMDETEALVLNEAVSETLGILDKLFGKEIHLENRIPVDLPAIEANATQLQQVIMNLAINARDALEGSGRIIFSAEVFKNISKDQTLKPGDYIVLKVMDNGHGMTREVMEKIFDPFFTTKEPGKGTGLGLSTVYGIVKSLNGDIRVESEPDKGTRFNVYLPVSHSRLAKQESPDEVTESTSRNVMIIDDDLVVREMAGDLLDFLGHTVVKAETGEEGIELFRTHPSRFDLIIIDLIMPKMNGVTTMERIRAIDEKIKIVITSGVGHTNKKDEMLKKGADAYLQKPYSLDAFRSMFSDLFPE</sequence>
<dbReference type="Gene3D" id="1.10.287.130">
    <property type="match status" value="1"/>
</dbReference>
<dbReference type="Pfam" id="PF00512">
    <property type="entry name" value="HisKA"/>
    <property type="match status" value="1"/>
</dbReference>
<keyword evidence="4" id="KW-0808">Transferase</keyword>
<keyword evidence="5" id="KW-0547">Nucleotide-binding</keyword>
<dbReference type="PANTHER" id="PTHR43065">
    <property type="entry name" value="SENSOR HISTIDINE KINASE"/>
    <property type="match status" value="1"/>
</dbReference>
<dbReference type="AlphaFoldDB" id="A0A7V1LK90"/>
<dbReference type="EMBL" id="DRLD01000059">
    <property type="protein sequence ID" value="HED09455.1"/>
    <property type="molecule type" value="Genomic_DNA"/>
</dbReference>
<evidence type="ECO:0000259" key="10">
    <source>
        <dbReference type="PROSITE" id="PS50109"/>
    </source>
</evidence>
<evidence type="ECO:0000256" key="8">
    <source>
        <dbReference type="ARBA" id="ARBA00023012"/>
    </source>
</evidence>
<name>A0A7V1LK90_CALAY</name>
<dbReference type="Gene3D" id="3.40.50.2300">
    <property type="match status" value="1"/>
</dbReference>
<dbReference type="CDD" id="cd00156">
    <property type="entry name" value="REC"/>
    <property type="match status" value="1"/>
</dbReference>
<dbReference type="InterPro" id="IPR003661">
    <property type="entry name" value="HisK_dim/P_dom"/>
</dbReference>
<dbReference type="SUPFAM" id="SSF55874">
    <property type="entry name" value="ATPase domain of HSP90 chaperone/DNA topoisomerase II/histidine kinase"/>
    <property type="match status" value="1"/>
</dbReference>
<dbReference type="InterPro" id="IPR003594">
    <property type="entry name" value="HATPase_dom"/>
</dbReference>
<evidence type="ECO:0000256" key="7">
    <source>
        <dbReference type="ARBA" id="ARBA00022840"/>
    </source>
</evidence>
<dbReference type="InterPro" id="IPR035965">
    <property type="entry name" value="PAS-like_dom_sf"/>
</dbReference>
<dbReference type="PROSITE" id="PS50110">
    <property type="entry name" value="RESPONSE_REGULATORY"/>
    <property type="match status" value="1"/>
</dbReference>
<comment type="catalytic activity">
    <reaction evidence="1">
        <text>ATP + protein L-histidine = ADP + protein N-phospho-L-histidine.</text>
        <dbReference type="EC" id="2.7.13.3"/>
    </reaction>
</comment>
<evidence type="ECO:0000256" key="3">
    <source>
        <dbReference type="ARBA" id="ARBA00022553"/>
    </source>
</evidence>
<dbReference type="PROSITE" id="PS50109">
    <property type="entry name" value="HIS_KIN"/>
    <property type="match status" value="1"/>
</dbReference>
<dbReference type="Pfam" id="PF02518">
    <property type="entry name" value="HATPase_c"/>
    <property type="match status" value="1"/>
</dbReference>
<dbReference type="GO" id="GO:0006355">
    <property type="term" value="P:regulation of DNA-templated transcription"/>
    <property type="evidence" value="ECO:0007669"/>
    <property type="project" value="InterPro"/>
</dbReference>
<keyword evidence="3 9" id="KW-0597">Phosphoprotein</keyword>
<dbReference type="CDD" id="cd00130">
    <property type="entry name" value="PAS"/>
    <property type="match status" value="1"/>
</dbReference>
<dbReference type="Proteomes" id="UP000886005">
    <property type="component" value="Unassembled WGS sequence"/>
</dbReference>
<feature type="domain" description="Histidine kinase" evidence="10">
    <location>
        <begin position="138"/>
        <end position="357"/>
    </location>
</feature>
<dbReference type="GO" id="GO:0000155">
    <property type="term" value="F:phosphorelay sensor kinase activity"/>
    <property type="evidence" value="ECO:0007669"/>
    <property type="project" value="InterPro"/>
</dbReference>
<dbReference type="SUPFAM" id="SSF55785">
    <property type="entry name" value="PYP-like sensor domain (PAS domain)"/>
    <property type="match status" value="1"/>
</dbReference>
<keyword evidence="6" id="KW-0418">Kinase</keyword>
<dbReference type="InterPro" id="IPR005467">
    <property type="entry name" value="His_kinase_dom"/>
</dbReference>
<evidence type="ECO:0000256" key="1">
    <source>
        <dbReference type="ARBA" id="ARBA00000085"/>
    </source>
</evidence>
<dbReference type="InterPro" id="IPR000014">
    <property type="entry name" value="PAS"/>
</dbReference>
<evidence type="ECO:0000313" key="12">
    <source>
        <dbReference type="EMBL" id="HED09455.1"/>
    </source>
</evidence>
<dbReference type="Gene3D" id="3.30.450.20">
    <property type="entry name" value="PAS domain"/>
    <property type="match status" value="1"/>
</dbReference>
<dbReference type="EC" id="2.7.13.3" evidence="2"/>